<comment type="caution">
    <text evidence="2">The sequence shown here is derived from an EMBL/GenBank/DDBJ whole genome shotgun (WGS) entry which is preliminary data.</text>
</comment>
<dbReference type="Pfam" id="PF13259">
    <property type="entry name" value="clamp_Gag1-like"/>
    <property type="match status" value="2"/>
</dbReference>
<gene>
    <name evidence="2" type="ORF">ISN44_As04g033860</name>
</gene>
<proteinExistence type="predicted"/>
<sequence length="199" mass="23088">MCSSYSFLLKLRTQFSKKRCCSFFQFPAAYFQTLPFWLMESLRSNCKTLINSINCFGCCNRERRLVVEVDEPSKGLKIQGKIVKKDSASSDDFWSTSTCDMDHNITIQSQSSNPPFDPQCSTSNSTEFVNHGLILWNHTRQQWRECLTRQQCLVPEPAISWNSTYDSLLSTNKLFPQPIPLKEMVHFLVDVWEEEGLYI</sequence>
<evidence type="ECO:0000259" key="1">
    <source>
        <dbReference type="Pfam" id="PF13259"/>
    </source>
</evidence>
<dbReference type="AlphaFoldDB" id="A0A8T2EHR3"/>
<protein>
    <recommendedName>
        <fullName evidence="1">Gag1-like clamp domain-containing protein</fullName>
    </recommendedName>
</protein>
<dbReference type="OrthoDB" id="1896025at2759"/>
<evidence type="ECO:0000313" key="3">
    <source>
        <dbReference type="Proteomes" id="UP000694251"/>
    </source>
</evidence>
<name>A0A8T2EHR3_ARASU</name>
<dbReference type="PANTHER" id="PTHR33373:SF26">
    <property type="entry name" value="DUF4050 DOMAIN-CONTAINING PROTEIN"/>
    <property type="match status" value="1"/>
</dbReference>
<feature type="domain" description="Gag1-like clamp" evidence="1">
    <location>
        <begin position="159"/>
        <end position="198"/>
    </location>
</feature>
<dbReference type="Proteomes" id="UP000694251">
    <property type="component" value="Chromosome 4"/>
</dbReference>
<reference evidence="2 3" key="1">
    <citation type="submission" date="2020-12" db="EMBL/GenBank/DDBJ databases">
        <title>Concerted genomic and epigenomic changes stabilize Arabidopsis allopolyploids.</title>
        <authorList>
            <person name="Chen Z."/>
        </authorList>
    </citation>
    <scope>NUCLEOTIDE SEQUENCE [LARGE SCALE GENOMIC DNA]</scope>
    <source>
        <strain evidence="2">As9502</strain>
        <tissue evidence="2">Leaf</tissue>
    </source>
</reference>
<evidence type="ECO:0000313" key="2">
    <source>
        <dbReference type="EMBL" id="KAG7622602.1"/>
    </source>
</evidence>
<dbReference type="EMBL" id="JAEFBJ010000004">
    <property type="protein sequence ID" value="KAG7622602.1"/>
    <property type="molecule type" value="Genomic_DNA"/>
</dbReference>
<accession>A0A8T2EHR3</accession>
<dbReference type="PANTHER" id="PTHR33373">
    <property type="entry name" value="OS07G0479600 PROTEIN"/>
    <property type="match status" value="1"/>
</dbReference>
<organism evidence="2 3">
    <name type="scientific">Arabidopsis suecica</name>
    <name type="common">Swedish thale-cress</name>
    <name type="synonym">Cardaminopsis suecica</name>
    <dbReference type="NCBI Taxonomy" id="45249"/>
    <lineage>
        <taxon>Eukaryota</taxon>
        <taxon>Viridiplantae</taxon>
        <taxon>Streptophyta</taxon>
        <taxon>Embryophyta</taxon>
        <taxon>Tracheophyta</taxon>
        <taxon>Spermatophyta</taxon>
        <taxon>Magnoliopsida</taxon>
        <taxon>eudicotyledons</taxon>
        <taxon>Gunneridae</taxon>
        <taxon>Pentapetalae</taxon>
        <taxon>rosids</taxon>
        <taxon>malvids</taxon>
        <taxon>Brassicales</taxon>
        <taxon>Brassicaceae</taxon>
        <taxon>Camelineae</taxon>
        <taxon>Arabidopsis</taxon>
    </lineage>
</organism>
<keyword evidence="3" id="KW-1185">Reference proteome</keyword>
<dbReference type="InterPro" id="IPR025124">
    <property type="entry name" value="Gag1-like_clamp"/>
</dbReference>
<feature type="domain" description="Gag1-like clamp" evidence="1">
    <location>
        <begin position="97"/>
        <end position="149"/>
    </location>
</feature>